<evidence type="ECO:0000313" key="2">
    <source>
        <dbReference type="Proteomes" id="UP000789595"/>
    </source>
</evidence>
<dbReference type="EMBL" id="CAKKNE010000002">
    <property type="protein sequence ID" value="CAH0367805.1"/>
    <property type="molecule type" value="Genomic_DNA"/>
</dbReference>
<dbReference type="AlphaFoldDB" id="A0A8J2SAM9"/>
<proteinExistence type="predicted"/>
<gene>
    <name evidence="1" type="ORF">PECAL_2P08440</name>
</gene>
<sequence>MEPADEELQQLTAPPARAPTHKARALIGCVALASTALLVAVTQPQTKRVSPAVLAAREIVRKQINSPGAGPHGPGDADVTHDVDSCSDPCIPCTNAGSYSSFPTIIQHLMVYNREATPYGGVIFTDRGQYGDAHQEDPYNVKDMVSAVVESYDELLETCLNSDPSDGSDTCSHYYVNSCELDQSSRNSQVSCVEACVTDRFAQTMKGVIDDVSVCAYPVSSTFLLAPNVVKSCLDPTYDASEGGLYDTDSDCYACISGCMEAQGGVDAWVLDCE</sequence>
<protein>
    <submittedName>
        <fullName evidence="1">Uncharacterized protein</fullName>
    </submittedName>
</protein>
<evidence type="ECO:0000313" key="1">
    <source>
        <dbReference type="EMBL" id="CAH0367805.1"/>
    </source>
</evidence>
<dbReference type="Proteomes" id="UP000789595">
    <property type="component" value="Unassembled WGS sequence"/>
</dbReference>
<name>A0A8J2SAM9_9STRA</name>
<comment type="caution">
    <text evidence="1">The sequence shown here is derived from an EMBL/GenBank/DDBJ whole genome shotgun (WGS) entry which is preliminary data.</text>
</comment>
<reference evidence="1" key="1">
    <citation type="submission" date="2021-11" db="EMBL/GenBank/DDBJ databases">
        <authorList>
            <consortium name="Genoscope - CEA"/>
            <person name="William W."/>
        </authorList>
    </citation>
    <scope>NUCLEOTIDE SEQUENCE</scope>
</reference>
<keyword evidence="2" id="KW-1185">Reference proteome</keyword>
<accession>A0A8J2SAM9</accession>
<organism evidence="1 2">
    <name type="scientific">Pelagomonas calceolata</name>
    <dbReference type="NCBI Taxonomy" id="35677"/>
    <lineage>
        <taxon>Eukaryota</taxon>
        <taxon>Sar</taxon>
        <taxon>Stramenopiles</taxon>
        <taxon>Ochrophyta</taxon>
        <taxon>Pelagophyceae</taxon>
        <taxon>Pelagomonadales</taxon>
        <taxon>Pelagomonadaceae</taxon>
        <taxon>Pelagomonas</taxon>
    </lineage>
</organism>